<sequence>MKKISLKNLDTLGIQKLSRESLKNVQGGRGCPDDEFQCGDGSCIPLSYVNDGVADCRDSSDERKACTCTFKLTNGSTYNFNTPFGWNTDQACSDGCKTACANASGCASWTAVFASSN</sequence>
<dbReference type="SUPFAM" id="SSF57424">
    <property type="entry name" value="LDL receptor-like module"/>
    <property type="match status" value="1"/>
</dbReference>
<reference evidence="3" key="1">
    <citation type="submission" date="2017-02" db="EMBL/GenBank/DDBJ databases">
        <authorList>
            <person name="Varghese N."/>
            <person name="Submissions S."/>
        </authorList>
    </citation>
    <scope>NUCLEOTIDE SEQUENCE [LARGE SCALE GENOMIC DNA]</scope>
    <source>
        <strain evidence="3">DSM 22224</strain>
    </source>
</reference>
<proteinExistence type="predicted"/>
<gene>
    <name evidence="2" type="ORF">SAMN04488128_103821</name>
</gene>
<evidence type="ECO:0000313" key="2">
    <source>
        <dbReference type="EMBL" id="SKA33322.1"/>
    </source>
</evidence>
<dbReference type="SMART" id="SM00192">
    <property type="entry name" value="LDLa"/>
    <property type="match status" value="1"/>
</dbReference>
<dbReference type="CDD" id="cd00112">
    <property type="entry name" value="LDLa"/>
    <property type="match status" value="1"/>
</dbReference>
<dbReference type="STRING" id="634771.SAMN04488128_103821"/>
<dbReference type="InterPro" id="IPR036055">
    <property type="entry name" value="LDL_receptor-like_sf"/>
</dbReference>
<name>A0A1T4SYW6_9BACT</name>
<dbReference type="RefSeq" id="WP_078671144.1">
    <property type="nucleotide sequence ID" value="NZ_FUWZ01000003.1"/>
</dbReference>
<dbReference type="AlphaFoldDB" id="A0A1T4SYW6"/>
<keyword evidence="2" id="KW-0675">Receptor</keyword>
<keyword evidence="1" id="KW-1015">Disulfide bond</keyword>
<dbReference type="InterPro" id="IPR002172">
    <property type="entry name" value="LDrepeatLR_classA_rpt"/>
</dbReference>
<dbReference type="EMBL" id="FUWZ01000003">
    <property type="protein sequence ID" value="SKA33322.1"/>
    <property type="molecule type" value="Genomic_DNA"/>
</dbReference>
<accession>A0A1T4SYW6</accession>
<organism evidence="2 3">
    <name type="scientific">Chitinophaga eiseniae</name>
    <dbReference type="NCBI Taxonomy" id="634771"/>
    <lineage>
        <taxon>Bacteria</taxon>
        <taxon>Pseudomonadati</taxon>
        <taxon>Bacteroidota</taxon>
        <taxon>Chitinophagia</taxon>
        <taxon>Chitinophagales</taxon>
        <taxon>Chitinophagaceae</taxon>
        <taxon>Chitinophaga</taxon>
    </lineage>
</organism>
<keyword evidence="3" id="KW-1185">Reference proteome</keyword>
<protein>
    <submittedName>
        <fullName evidence="2">Low-density lipoprotein receptor domain class A</fullName>
    </submittedName>
</protein>
<dbReference type="OrthoDB" id="5509137at2"/>
<dbReference type="PROSITE" id="PS50068">
    <property type="entry name" value="LDLRA_2"/>
    <property type="match status" value="1"/>
</dbReference>
<evidence type="ECO:0000313" key="3">
    <source>
        <dbReference type="Proteomes" id="UP000190367"/>
    </source>
</evidence>
<dbReference type="Proteomes" id="UP000190367">
    <property type="component" value="Unassembled WGS sequence"/>
</dbReference>
<keyword evidence="2" id="KW-0449">Lipoprotein</keyword>
<evidence type="ECO:0000256" key="1">
    <source>
        <dbReference type="ARBA" id="ARBA00023157"/>
    </source>
</evidence>
<dbReference type="Pfam" id="PF00057">
    <property type="entry name" value="Ldl_recept_a"/>
    <property type="match status" value="1"/>
</dbReference>
<dbReference type="Gene3D" id="4.10.400.10">
    <property type="entry name" value="Low-density Lipoprotein Receptor"/>
    <property type="match status" value="1"/>
</dbReference>